<dbReference type="AlphaFoldDB" id="A0A512CYX8"/>
<evidence type="ECO:0000313" key="3">
    <source>
        <dbReference type="Proteomes" id="UP000321534"/>
    </source>
</evidence>
<reference evidence="2 3" key="1">
    <citation type="submission" date="2019-07" db="EMBL/GenBank/DDBJ databases">
        <title>Whole genome shotgun sequence of Terrabacter aerolatus NBRC 106305.</title>
        <authorList>
            <person name="Hosoyama A."/>
            <person name="Uohara A."/>
            <person name="Ohji S."/>
            <person name="Ichikawa N."/>
        </authorList>
    </citation>
    <scope>NUCLEOTIDE SEQUENCE [LARGE SCALE GENOMIC DNA]</scope>
    <source>
        <strain evidence="2 3">NBRC 106305</strain>
    </source>
</reference>
<dbReference type="GO" id="GO:0016787">
    <property type="term" value="F:hydrolase activity"/>
    <property type="evidence" value="ECO:0007669"/>
    <property type="project" value="UniProtKB-KW"/>
</dbReference>
<keyword evidence="2" id="KW-0378">Hydrolase</keyword>
<dbReference type="SMART" id="SM00849">
    <property type="entry name" value="Lactamase_B"/>
    <property type="match status" value="1"/>
</dbReference>
<dbReference type="EMBL" id="BJYX01000004">
    <property type="protein sequence ID" value="GEO29387.1"/>
    <property type="molecule type" value="Genomic_DNA"/>
</dbReference>
<dbReference type="InterPro" id="IPR001279">
    <property type="entry name" value="Metallo-B-lactamas"/>
</dbReference>
<feature type="domain" description="Metallo-beta-lactamase" evidence="1">
    <location>
        <begin position="7"/>
        <end position="179"/>
    </location>
</feature>
<dbReference type="Gene3D" id="3.60.15.10">
    <property type="entry name" value="Ribonuclease Z/Hydroxyacylglutathione hydrolase-like"/>
    <property type="match status" value="1"/>
</dbReference>
<dbReference type="PANTHER" id="PTHR43546">
    <property type="entry name" value="UPF0173 METAL-DEPENDENT HYDROLASE MJ1163-RELATED"/>
    <property type="match status" value="1"/>
</dbReference>
<gene>
    <name evidence="2" type="ORF">TAE01_11970</name>
</gene>
<comment type="caution">
    <text evidence="2">The sequence shown here is derived from an EMBL/GenBank/DDBJ whole genome shotgun (WGS) entry which is preliminary data.</text>
</comment>
<dbReference type="OrthoDB" id="3190691at2"/>
<sequence length="217" mass="23213">MRVTHLGHACLLVEAADRRILIDPGSFSSGFDELTGLDAVLVTHNHADHFDPERVSALLRSNPGATVHTDPLTAEKLRAEGLAAVPSRQGEDFTVGDVVVTPVGELHAFNHAAMPRIPNVGVVLRAEGEPSLFHPGDAYDGEPGPVDVLAHPLSAPWAASRDSIAFVGRIAPRTFIPIHDALLSEVGHRMYSGHIEQFSGVEGLTYVPLRDAESATF</sequence>
<protein>
    <submittedName>
        <fullName evidence="2">MBL fold metallo-hydrolase</fullName>
    </submittedName>
</protein>
<dbReference type="RefSeq" id="WP_147064409.1">
    <property type="nucleotide sequence ID" value="NZ_BAAARO010000023.1"/>
</dbReference>
<dbReference type="InterPro" id="IPR050114">
    <property type="entry name" value="UPF0173_UPF0282_UlaG_hydrolase"/>
</dbReference>
<keyword evidence="3" id="KW-1185">Reference proteome</keyword>
<name>A0A512CYX8_9MICO</name>
<dbReference type="SUPFAM" id="SSF56281">
    <property type="entry name" value="Metallo-hydrolase/oxidoreductase"/>
    <property type="match status" value="1"/>
</dbReference>
<proteinExistence type="predicted"/>
<dbReference type="InterPro" id="IPR036866">
    <property type="entry name" value="RibonucZ/Hydroxyglut_hydro"/>
</dbReference>
<organism evidence="2 3">
    <name type="scientific">Terrabacter aerolatus</name>
    <dbReference type="NCBI Taxonomy" id="422442"/>
    <lineage>
        <taxon>Bacteria</taxon>
        <taxon>Bacillati</taxon>
        <taxon>Actinomycetota</taxon>
        <taxon>Actinomycetes</taxon>
        <taxon>Micrococcales</taxon>
        <taxon>Intrasporangiaceae</taxon>
        <taxon>Terrabacter</taxon>
    </lineage>
</organism>
<dbReference type="Proteomes" id="UP000321534">
    <property type="component" value="Unassembled WGS sequence"/>
</dbReference>
<dbReference type="Pfam" id="PF13483">
    <property type="entry name" value="Lactamase_B_3"/>
    <property type="match status" value="1"/>
</dbReference>
<evidence type="ECO:0000313" key="2">
    <source>
        <dbReference type="EMBL" id="GEO29387.1"/>
    </source>
</evidence>
<evidence type="ECO:0000259" key="1">
    <source>
        <dbReference type="SMART" id="SM00849"/>
    </source>
</evidence>
<accession>A0A512CYX8</accession>
<dbReference type="PANTHER" id="PTHR43546:SF3">
    <property type="entry name" value="UPF0173 METAL-DEPENDENT HYDROLASE MJ1163"/>
    <property type="match status" value="1"/>
</dbReference>